<dbReference type="EMBL" id="UGMS01000001">
    <property type="protein sequence ID" value="STV71507.1"/>
    <property type="molecule type" value="Genomic_DNA"/>
</dbReference>
<accession>A0A7H4MZ60</accession>
<name>A0A7H4MZ60_9ENTR</name>
<dbReference type="AlphaFoldDB" id="A0A7H4MZ60"/>
<gene>
    <name evidence="1" type="ORF">NCTC11685_00273</name>
</gene>
<proteinExistence type="predicted"/>
<sequence>MGQDNPLIAAMQSLGQANVMPPSPFLDIGVAGALWKERYVGGKEMPA</sequence>
<dbReference type="Proteomes" id="UP000254863">
    <property type="component" value="Unassembled WGS sequence"/>
</dbReference>
<protein>
    <submittedName>
        <fullName evidence="1">Oxidoreductase-related protein</fullName>
    </submittedName>
</protein>
<organism evidence="1 2">
    <name type="scientific">Klebsiella michiganensis</name>
    <dbReference type="NCBI Taxonomy" id="1134687"/>
    <lineage>
        <taxon>Bacteria</taxon>
        <taxon>Pseudomonadati</taxon>
        <taxon>Pseudomonadota</taxon>
        <taxon>Gammaproteobacteria</taxon>
        <taxon>Enterobacterales</taxon>
        <taxon>Enterobacteriaceae</taxon>
        <taxon>Klebsiella/Raoultella group</taxon>
        <taxon>Klebsiella</taxon>
    </lineage>
</organism>
<evidence type="ECO:0000313" key="2">
    <source>
        <dbReference type="Proteomes" id="UP000254863"/>
    </source>
</evidence>
<evidence type="ECO:0000313" key="1">
    <source>
        <dbReference type="EMBL" id="STV71507.1"/>
    </source>
</evidence>
<reference evidence="1 2" key="1">
    <citation type="submission" date="2018-06" db="EMBL/GenBank/DDBJ databases">
        <authorList>
            <consortium name="Pathogen Informatics"/>
            <person name="Doyle S."/>
        </authorList>
    </citation>
    <scope>NUCLEOTIDE SEQUENCE [LARGE SCALE GENOMIC DNA]</scope>
    <source>
        <strain evidence="1 2">NCTC11685</strain>
    </source>
</reference>
<comment type="caution">
    <text evidence="1">The sequence shown here is derived from an EMBL/GenBank/DDBJ whole genome shotgun (WGS) entry which is preliminary data.</text>
</comment>